<accession>A0A1W2DLJ2</accession>
<evidence type="ECO:0000313" key="1">
    <source>
        <dbReference type="EMBL" id="SMC98247.1"/>
    </source>
</evidence>
<dbReference type="EMBL" id="FWXI01000016">
    <property type="protein sequence ID" value="SMC98247.1"/>
    <property type="molecule type" value="Genomic_DNA"/>
</dbReference>
<protein>
    <submittedName>
        <fullName evidence="1">Uncharacterized protein</fullName>
    </submittedName>
</protein>
<organism evidence="1 2">
    <name type="scientific">Sporomusa malonica</name>
    <dbReference type="NCBI Taxonomy" id="112901"/>
    <lineage>
        <taxon>Bacteria</taxon>
        <taxon>Bacillati</taxon>
        <taxon>Bacillota</taxon>
        <taxon>Negativicutes</taxon>
        <taxon>Selenomonadales</taxon>
        <taxon>Sporomusaceae</taxon>
        <taxon>Sporomusa</taxon>
    </lineage>
</organism>
<reference evidence="1 2" key="1">
    <citation type="submission" date="2017-04" db="EMBL/GenBank/DDBJ databases">
        <authorList>
            <person name="Afonso C.L."/>
            <person name="Miller P.J."/>
            <person name="Scott M.A."/>
            <person name="Spackman E."/>
            <person name="Goraichik I."/>
            <person name="Dimitrov K.M."/>
            <person name="Suarez D.L."/>
            <person name="Swayne D.E."/>
        </authorList>
    </citation>
    <scope>NUCLEOTIDE SEQUENCE [LARGE SCALE GENOMIC DNA]</scope>
    <source>
        <strain evidence="1 2">DSM 5090</strain>
    </source>
</reference>
<evidence type="ECO:0000313" key="2">
    <source>
        <dbReference type="Proteomes" id="UP000192738"/>
    </source>
</evidence>
<sequence length="83" mass="9703">MRKKLLICINEVSLAEKALAKMTQMAFYKSGRKDFTADELSEFTNNYMQLGLLEYSLHKLRLELTDWLKTKNTIEGEKTEQDP</sequence>
<name>A0A1W2DLJ2_9FIRM</name>
<keyword evidence="2" id="KW-1185">Reference proteome</keyword>
<proteinExistence type="predicted"/>
<dbReference type="Proteomes" id="UP000192738">
    <property type="component" value="Unassembled WGS sequence"/>
</dbReference>
<dbReference type="AlphaFoldDB" id="A0A1W2DLJ2"/>
<dbReference type="STRING" id="112901.SAMN04488500_116120"/>
<dbReference type="RefSeq" id="WP_084577166.1">
    <property type="nucleotide sequence ID" value="NZ_CP155572.1"/>
</dbReference>
<dbReference type="OrthoDB" id="1684863at2"/>
<gene>
    <name evidence="1" type="ORF">SAMN04488500_116120</name>
</gene>